<accession>A0AAV7MUD5</accession>
<dbReference type="EC" id="1.14.14.1" evidence="5"/>
<name>A0AAV7MUD5_PLEWA</name>
<keyword evidence="10" id="KW-0560">Oxidoreductase</keyword>
<dbReference type="FunFam" id="1.10.630.10:FF:000238">
    <property type="entry name" value="Cytochrome P450 2A6"/>
    <property type="match status" value="1"/>
</dbReference>
<evidence type="ECO:0000256" key="5">
    <source>
        <dbReference type="ARBA" id="ARBA00012109"/>
    </source>
</evidence>
<evidence type="ECO:0000256" key="12">
    <source>
        <dbReference type="ARBA" id="ARBA00023033"/>
    </source>
</evidence>
<gene>
    <name evidence="14" type="ORF">NDU88_004761</name>
</gene>
<dbReference type="PANTHER" id="PTHR24300:SF356">
    <property type="entry name" value="CYTOCHROME P450 2E1"/>
    <property type="match status" value="1"/>
</dbReference>
<comment type="caution">
    <text evidence="14">The sequence shown here is derived from an EMBL/GenBank/DDBJ whole genome shotgun (WGS) entry which is preliminary data.</text>
</comment>
<dbReference type="GO" id="GO:0016712">
    <property type="term" value="F:oxidoreductase activity, acting on paired donors, with incorporation or reduction of molecular oxygen, reduced flavin or flavoprotein as one donor, and incorporation of one atom of oxygen"/>
    <property type="evidence" value="ECO:0007669"/>
    <property type="project" value="UniProtKB-EC"/>
</dbReference>
<dbReference type="InterPro" id="IPR002401">
    <property type="entry name" value="Cyt_P450_E_grp-I"/>
</dbReference>
<dbReference type="Gene3D" id="1.10.630.10">
    <property type="entry name" value="Cytochrome P450"/>
    <property type="match status" value="1"/>
</dbReference>
<comment type="similarity">
    <text evidence="4">Belongs to the cytochrome P450 family.</text>
</comment>
<dbReference type="Proteomes" id="UP001066276">
    <property type="component" value="Chromosome 9"/>
</dbReference>
<evidence type="ECO:0000256" key="13">
    <source>
        <dbReference type="ARBA" id="ARBA00023136"/>
    </source>
</evidence>
<keyword evidence="13" id="KW-0472">Membrane</keyword>
<keyword evidence="15" id="KW-1185">Reference proteome</keyword>
<dbReference type="InterPro" id="IPR001128">
    <property type="entry name" value="Cyt_P450"/>
</dbReference>
<comment type="subcellular location">
    <subcellularLocation>
        <location evidence="3">Endoplasmic reticulum membrane</location>
        <topology evidence="3">Peripheral membrane protein</topology>
    </subcellularLocation>
    <subcellularLocation>
        <location evidence="2">Microsome membrane</location>
        <topology evidence="2">Peripheral membrane protein</topology>
    </subcellularLocation>
</comment>
<evidence type="ECO:0000256" key="1">
    <source>
        <dbReference type="ARBA" id="ARBA00001971"/>
    </source>
</evidence>
<dbReference type="Pfam" id="PF00067">
    <property type="entry name" value="p450"/>
    <property type="match status" value="1"/>
</dbReference>
<dbReference type="GO" id="GO:0008392">
    <property type="term" value="F:arachidonate epoxygenase activity"/>
    <property type="evidence" value="ECO:0007669"/>
    <property type="project" value="TreeGrafter"/>
</dbReference>
<dbReference type="PANTHER" id="PTHR24300">
    <property type="entry name" value="CYTOCHROME P450 508A4-RELATED"/>
    <property type="match status" value="1"/>
</dbReference>
<dbReference type="AlphaFoldDB" id="A0AAV7MUD5"/>
<evidence type="ECO:0000256" key="10">
    <source>
        <dbReference type="ARBA" id="ARBA00023002"/>
    </source>
</evidence>
<protein>
    <recommendedName>
        <fullName evidence="5">unspecific monooxygenase</fullName>
        <ecNumber evidence="5">1.14.14.1</ecNumber>
    </recommendedName>
</protein>
<dbReference type="InterPro" id="IPR050182">
    <property type="entry name" value="Cytochrome_P450_fam2"/>
</dbReference>
<dbReference type="SUPFAM" id="SSF48264">
    <property type="entry name" value="Cytochrome P450"/>
    <property type="match status" value="1"/>
</dbReference>
<evidence type="ECO:0000256" key="8">
    <source>
        <dbReference type="ARBA" id="ARBA00022824"/>
    </source>
</evidence>
<evidence type="ECO:0000313" key="15">
    <source>
        <dbReference type="Proteomes" id="UP001066276"/>
    </source>
</evidence>
<keyword evidence="12" id="KW-0503">Monooxygenase</keyword>
<proteinExistence type="inferred from homology"/>
<evidence type="ECO:0000313" key="14">
    <source>
        <dbReference type="EMBL" id="KAJ1107370.1"/>
    </source>
</evidence>
<evidence type="ECO:0000256" key="2">
    <source>
        <dbReference type="ARBA" id="ARBA00004174"/>
    </source>
</evidence>
<evidence type="ECO:0000256" key="7">
    <source>
        <dbReference type="ARBA" id="ARBA00022723"/>
    </source>
</evidence>
<evidence type="ECO:0000256" key="9">
    <source>
        <dbReference type="ARBA" id="ARBA00022848"/>
    </source>
</evidence>
<keyword evidence="9" id="KW-0492">Microsome</keyword>
<evidence type="ECO:0000256" key="11">
    <source>
        <dbReference type="ARBA" id="ARBA00023004"/>
    </source>
</evidence>
<dbReference type="GO" id="GO:0019373">
    <property type="term" value="P:epoxygenase P450 pathway"/>
    <property type="evidence" value="ECO:0007669"/>
    <property type="project" value="TreeGrafter"/>
</dbReference>
<organism evidence="14 15">
    <name type="scientific">Pleurodeles waltl</name>
    <name type="common">Iberian ribbed newt</name>
    <dbReference type="NCBI Taxonomy" id="8319"/>
    <lineage>
        <taxon>Eukaryota</taxon>
        <taxon>Metazoa</taxon>
        <taxon>Chordata</taxon>
        <taxon>Craniata</taxon>
        <taxon>Vertebrata</taxon>
        <taxon>Euteleostomi</taxon>
        <taxon>Amphibia</taxon>
        <taxon>Batrachia</taxon>
        <taxon>Caudata</taxon>
        <taxon>Salamandroidea</taxon>
        <taxon>Salamandridae</taxon>
        <taxon>Pleurodelinae</taxon>
        <taxon>Pleurodeles</taxon>
    </lineage>
</organism>
<dbReference type="GO" id="GO:0006805">
    <property type="term" value="P:xenobiotic metabolic process"/>
    <property type="evidence" value="ECO:0007669"/>
    <property type="project" value="TreeGrafter"/>
</dbReference>
<evidence type="ECO:0000256" key="4">
    <source>
        <dbReference type="ARBA" id="ARBA00010617"/>
    </source>
</evidence>
<comment type="cofactor">
    <cofactor evidence="1">
        <name>heme</name>
        <dbReference type="ChEBI" id="CHEBI:30413"/>
    </cofactor>
</comment>
<dbReference type="PRINTS" id="PR00463">
    <property type="entry name" value="EP450I"/>
</dbReference>
<keyword evidence="8" id="KW-0256">Endoplasmic reticulum</keyword>
<keyword evidence="7" id="KW-0479">Metal-binding</keyword>
<sequence length="186" mass="21462">MYEQRTRRRVAASVKPLLLIVRWQLSEKYGPVYTIHLGPEPVVILCSYDVVKEALNDQGEEFGARGSMPLLEKINRGHGVISANGERWKQLRRFSLMTLRNFGMGKRSIEERIQEEAAFLVEDLRKTQGLPFDPTFFLSRAVSNVICSVVFGRRFDYEDKKFLYLLNLLHDTFRLFSSAWGQVSGV</sequence>
<evidence type="ECO:0000256" key="6">
    <source>
        <dbReference type="ARBA" id="ARBA00022617"/>
    </source>
</evidence>
<dbReference type="EMBL" id="JANPWB010000013">
    <property type="protein sequence ID" value="KAJ1107370.1"/>
    <property type="molecule type" value="Genomic_DNA"/>
</dbReference>
<dbReference type="GO" id="GO:0020037">
    <property type="term" value="F:heme binding"/>
    <property type="evidence" value="ECO:0007669"/>
    <property type="project" value="InterPro"/>
</dbReference>
<dbReference type="InterPro" id="IPR036396">
    <property type="entry name" value="Cyt_P450_sf"/>
</dbReference>
<evidence type="ECO:0000256" key="3">
    <source>
        <dbReference type="ARBA" id="ARBA00004406"/>
    </source>
</evidence>
<keyword evidence="11" id="KW-0408">Iron</keyword>
<keyword evidence="6" id="KW-0349">Heme</keyword>
<reference evidence="14" key="1">
    <citation type="journal article" date="2022" name="bioRxiv">
        <title>Sequencing and chromosome-scale assembly of the giantPleurodeles waltlgenome.</title>
        <authorList>
            <person name="Brown T."/>
            <person name="Elewa A."/>
            <person name="Iarovenko S."/>
            <person name="Subramanian E."/>
            <person name="Araus A.J."/>
            <person name="Petzold A."/>
            <person name="Susuki M."/>
            <person name="Suzuki K.-i.T."/>
            <person name="Hayashi T."/>
            <person name="Toyoda A."/>
            <person name="Oliveira C."/>
            <person name="Osipova E."/>
            <person name="Leigh N.D."/>
            <person name="Simon A."/>
            <person name="Yun M.H."/>
        </authorList>
    </citation>
    <scope>NUCLEOTIDE SEQUENCE</scope>
    <source>
        <strain evidence="14">20211129_DDA</strain>
        <tissue evidence="14">Liver</tissue>
    </source>
</reference>
<dbReference type="GO" id="GO:0005506">
    <property type="term" value="F:iron ion binding"/>
    <property type="evidence" value="ECO:0007669"/>
    <property type="project" value="InterPro"/>
</dbReference>
<dbReference type="GO" id="GO:0005789">
    <property type="term" value="C:endoplasmic reticulum membrane"/>
    <property type="evidence" value="ECO:0007669"/>
    <property type="project" value="UniProtKB-SubCell"/>
</dbReference>